<dbReference type="Proteomes" id="UP000277577">
    <property type="component" value="Chromosome"/>
</dbReference>
<evidence type="ECO:0000313" key="5">
    <source>
        <dbReference type="Proteomes" id="UP000277577"/>
    </source>
</evidence>
<feature type="transmembrane region" description="Helical" evidence="1">
    <location>
        <begin position="20"/>
        <end position="41"/>
    </location>
</feature>
<name>A0A0W0SK02_9GAMM</name>
<dbReference type="Proteomes" id="UP000054921">
    <property type="component" value="Unassembled WGS sequence"/>
</dbReference>
<dbReference type="InterPro" id="IPR005325">
    <property type="entry name" value="DUF308_memb"/>
</dbReference>
<dbReference type="EMBL" id="LNXW01000003">
    <property type="protein sequence ID" value="KTC83688.1"/>
    <property type="molecule type" value="Genomic_DNA"/>
</dbReference>
<feature type="transmembrane region" description="Helical" evidence="1">
    <location>
        <begin position="47"/>
        <end position="65"/>
    </location>
</feature>
<protein>
    <submittedName>
        <fullName evidence="2">Acid-resistance membrane protein</fullName>
    </submittedName>
    <submittedName>
        <fullName evidence="3">HdeD protein</fullName>
    </submittedName>
</protein>
<keyword evidence="1" id="KW-1133">Transmembrane helix</keyword>
<evidence type="ECO:0000313" key="3">
    <source>
        <dbReference type="EMBL" id="VEB33261.1"/>
    </source>
</evidence>
<accession>A0A0W0SK02</accession>
<dbReference type="InterPro" id="IPR052712">
    <property type="entry name" value="Acid_resist_chaperone_HdeD"/>
</dbReference>
<keyword evidence="1" id="KW-0812">Transmembrane</keyword>
<dbReference type="PATRIC" id="fig|28084.5.peg.14"/>
<dbReference type="PANTHER" id="PTHR34989">
    <property type="entry name" value="PROTEIN HDED"/>
    <property type="match status" value="1"/>
</dbReference>
<feature type="transmembrane region" description="Helical" evidence="1">
    <location>
        <begin position="98"/>
        <end position="119"/>
    </location>
</feature>
<gene>
    <name evidence="2" type="ORF">Lche_0012</name>
    <name evidence="3" type="ORF">NCTC11976_00285</name>
</gene>
<dbReference type="Pfam" id="PF03729">
    <property type="entry name" value="DUF308"/>
    <property type="match status" value="1"/>
</dbReference>
<keyword evidence="1" id="KW-0472">Membrane</keyword>
<reference evidence="2 4" key="1">
    <citation type="submission" date="2015-11" db="EMBL/GenBank/DDBJ databases">
        <title>Genomic analysis of 38 Legionella species identifies large and diverse effector repertoires.</title>
        <authorList>
            <person name="Burstein D."/>
            <person name="Amaro F."/>
            <person name="Zusman T."/>
            <person name="Lifshitz Z."/>
            <person name="Cohen O."/>
            <person name="Gilbert J.A."/>
            <person name="Pupko T."/>
            <person name="Shuman H.A."/>
            <person name="Segal G."/>
        </authorList>
    </citation>
    <scope>NUCLEOTIDE SEQUENCE [LARGE SCALE GENOMIC DNA]</scope>
    <source>
        <strain evidence="2 4">ORW</strain>
    </source>
</reference>
<reference evidence="3 5" key="2">
    <citation type="submission" date="2018-12" db="EMBL/GenBank/DDBJ databases">
        <authorList>
            <consortium name="Pathogen Informatics"/>
        </authorList>
    </citation>
    <scope>NUCLEOTIDE SEQUENCE [LARGE SCALE GENOMIC DNA]</scope>
    <source>
        <strain evidence="3 5">NCTC11976</strain>
    </source>
</reference>
<proteinExistence type="predicted"/>
<evidence type="ECO:0000256" key="1">
    <source>
        <dbReference type="SAM" id="Phobius"/>
    </source>
</evidence>
<evidence type="ECO:0000313" key="4">
    <source>
        <dbReference type="Proteomes" id="UP000054921"/>
    </source>
</evidence>
<dbReference type="AlphaFoldDB" id="A0A0W0SK02"/>
<dbReference type="STRING" id="28084.Lche_0012"/>
<keyword evidence="5" id="KW-1185">Reference proteome</keyword>
<feature type="transmembrane region" description="Helical" evidence="1">
    <location>
        <begin position="131"/>
        <end position="150"/>
    </location>
</feature>
<dbReference type="RefSeq" id="WP_028380695.1">
    <property type="nucleotide sequence ID" value="NZ_CAAAIT010000003.1"/>
</dbReference>
<feature type="transmembrane region" description="Helical" evidence="1">
    <location>
        <begin position="72"/>
        <end position="92"/>
    </location>
</feature>
<dbReference type="OrthoDB" id="9815400at2"/>
<dbReference type="PANTHER" id="PTHR34989:SF1">
    <property type="entry name" value="PROTEIN HDED"/>
    <property type="match status" value="1"/>
</dbReference>
<evidence type="ECO:0000313" key="2">
    <source>
        <dbReference type="EMBL" id="KTC83688.1"/>
    </source>
</evidence>
<organism evidence="2 4">
    <name type="scientific">Legionella cherrii</name>
    <dbReference type="NCBI Taxonomy" id="28084"/>
    <lineage>
        <taxon>Bacteria</taxon>
        <taxon>Pseudomonadati</taxon>
        <taxon>Pseudomonadota</taxon>
        <taxon>Gammaproteobacteria</taxon>
        <taxon>Legionellales</taxon>
        <taxon>Legionellaceae</taxon>
        <taxon>Legionella</taxon>
    </lineage>
</organism>
<dbReference type="GO" id="GO:0005886">
    <property type="term" value="C:plasma membrane"/>
    <property type="evidence" value="ECO:0007669"/>
    <property type="project" value="TreeGrafter"/>
</dbReference>
<dbReference type="EMBL" id="LR134173">
    <property type="protein sequence ID" value="VEB33261.1"/>
    <property type="molecule type" value="Genomic_DNA"/>
</dbReference>
<feature type="transmembrane region" description="Helical" evidence="1">
    <location>
        <begin position="156"/>
        <end position="178"/>
    </location>
</feature>
<sequence>MANTNEIYTPNAIRRNWGWLLGLGILLVFLGCIGLSMVIGLTLVSMYFFAALLIISAISHFIDIFKHRDWKGIFWQAIIAVLYLIGAGVVIYDPFLASTLITALLAGVLIVIGITRIILALSLKEAKGWGWLLFAGILAIILGILIIMQWPVSGLWVIGMFIAIDMIVNGWTYIFIALSVRASL</sequence>